<reference evidence="1 2" key="1">
    <citation type="submission" date="2018-09" db="EMBL/GenBank/DDBJ databases">
        <title>Marinorhizobium profundi gen. nov., sp. nov., isolated from a deep-sea sediment sample from the New Britain Trench and proposal of Marinorhizobiaceae fam. nov. in the order Rhizobiales of the class Alphaproteobacteria.</title>
        <authorList>
            <person name="Cao J."/>
        </authorList>
    </citation>
    <scope>NUCLEOTIDE SEQUENCE [LARGE SCALE GENOMIC DNA]</scope>
    <source>
        <strain evidence="1 2">WS11</strain>
    </source>
</reference>
<dbReference type="AlphaFoldDB" id="A0A3Q8XMV7"/>
<sequence>MLKPFNFFLVVAMIGAATVTYQIKHRAEEKLGEVRALQAQIQLERQTIDLLEADWSLLNQPVRLEQLVARFQEDLQLGNIDPPQIAQPNELPQKLLQIEELIAQDFDDFADPTITGSVVR</sequence>
<organism evidence="1 2">
    <name type="scientific">Georhizobium profundi</name>
    <dbReference type="NCBI Taxonomy" id="2341112"/>
    <lineage>
        <taxon>Bacteria</taxon>
        <taxon>Pseudomonadati</taxon>
        <taxon>Pseudomonadota</taxon>
        <taxon>Alphaproteobacteria</taxon>
        <taxon>Hyphomicrobiales</taxon>
        <taxon>Rhizobiaceae</taxon>
        <taxon>Georhizobium</taxon>
    </lineage>
</organism>
<evidence type="ECO:0000313" key="1">
    <source>
        <dbReference type="EMBL" id="AZN71268.1"/>
    </source>
</evidence>
<dbReference type="EMBL" id="CP032509">
    <property type="protein sequence ID" value="AZN71268.1"/>
    <property type="molecule type" value="Genomic_DNA"/>
</dbReference>
<keyword evidence="2" id="KW-1185">Reference proteome</keyword>
<dbReference type="Proteomes" id="UP000268192">
    <property type="component" value="Chromosome"/>
</dbReference>
<accession>A0A3Q8XMV7</accession>
<protein>
    <recommendedName>
        <fullName evidence="3">Cell division protein FtsL</fullName>
    </recommendedName>
</protein>
<evidence type="ECO:0008006" key="3">
    <source>
        <dbReference type="Google" id="ProtNLM"/>
    </source>
</evidence>
<evidence type="ECO:0000313" key="2">
    <source>
        <dbReference type="Proteomes" id="UP000268192"/>
    </source>
</evidence>
<gene>
    <name evidence="1" type="ORF">D5400_08310</name>
</gene>
<dbReference type="OrthoDB" id="7165680at2"/>
<name>A0A3Q8XMV7_9HYPH</name>
<dbReference type="KEGG" id="abaw:D5400_08310"/>
<dbReference type="RefSeq" id="WP_126009426.1">
    <property type="nucleotide sequence ID" value="NZ_CP032509.1"/>
</dbReference>
<proteinExistence type="predicted"/>